<reference evidence="1" key="1">
    <citation type="journal article" date="2022" name="bioRxiv">
        <title>Sequencing and chromosome-scale assembly of the giantPleurodeles waltlgenome.</title>
        <authorList>
            <person name="Brown T."/>
            <person name="Elewa A."/>
            <person name="Iarovenko S."/>
            <person name="Subramanian E."/>
            <person name="Araus A.J."/>
            <person name="Petzold A."/>
            <person name="Susuki M."/>
            <person name="Suzuki K.-i.T."/>
            <person name="Hayashi T."/>
            <person name="Toyoda A."/>
            <person name="Oliveira C."/>
            <person name="Osipova E."/>
            <person name="Leigh N.D."/>
            <person name="Simon A."/>
            <person name="Yun M.H."/>
        </authorList>
    </citation>
    <scope>NUCLEOTIDE SEQUENCE</scope>
    <source>
        <strain evidence="1">20211129_DDA</strain>
        <tissue evidence="1">Liver</tissue>
    </source>
</reference>
<keyword evidence="2" id="KW-1185">Reference proteome</keyword>
<evidence type="ECO:0000313" key="1">
    <source>
        <dbReference type="EMBL" id="KAJ1097710.1"/>
    </source>
</evidence>
<evidence type="ECO:0000313" key="2">
    <source>
        <dbReference type="Proteomes" id="UP001066276"/>
    </source>
</evidence>
<dbReference type="Proteomes" id="UP001066276">
    <property type="component" value="Chromosome 10"/>
</dbReference>
<dbReference type="AlphaFoldDB" id="A0AAV7M1S7"/>
<proteinExistence type="predicted"/>
<protein>
    <submittedName>
        <fullName evidence="1">Uncharacterized protein</fullName>
    </submittedName>
</protein>
<name>A0AAV7M1S7_PLEWA</name>
<comment type="caution">
    <text evidence="1">The sequence shown here is derived from an EMBL/GenBank/DDBJ whole genome shotgun (WGS) entry which is preliminary data.</text>
</comment>
<dbReference type="EMBL" id="JANPWB010000014">
    <property type="protein sequence ID" value="KAJ1097710.1"/>
    <property type="molecule type" value="Genomic_DNA"/>
</dbReference>
<sequence>MGLLAAEAASRCEEPVETLALIYTCASAAAVKGARGEARRRSYSTSGVWSEAARGVRRGRRYTSWCSLRSPLTFSGACLTETEKQGEEASGAAFMSPVKHYLKGPQVGATKLGATRKGWSRIWNVDVELKEDAVYILKTKRL</sequence>
<organism evidence="1 2">
    <name type="scientific">Pleurodeles waltl</name>
    <name type="common">Iberian ribbed newt</name>
    <dbReference type="NCBI Taxonomy" id="8319"/>
    <lineage>
        <taxon>Eukaryota</taxon>
        <taxon>Metazoa</taxon>
        <taxon>Chordata</taxon>
        <taxon>Craniata</taxon>
        <taxon>Vertebrata</taxon>
        <taxon>Euteleostomi</taxon>
        <taxon>Amphibia</taxon>
        <taxon>Batrachia</taxon>
        <taxon>Caudata</taxon>
        <taxon>Salamandroidea</taxon>
        <taxon>Salamandridae</taxon>
        <taxon>Pleurodelinae</taxon>
        <taxon>Pleurodeles</taxon>
    </lineage>
</organism>
<gene>
    <name evidence="1" type="ORF">NDU88_002827</name>
</gene>
<accession>A0AAV7M1S7</accession>